<dbReference type="Gene3D" id="3.30.700.10">
    <property type="entry name" value="Glycoprotein, Type 4 Pilin"/>
    <property type="match status" value="1"/>
</dbReference>
<evidence type="ECO:0000313" key="7">
    <source>
        <dbReference type="Proteomes" id="UP000001029"/>
    </source>
</evidence>
<dbReference type="Pfam" id="PF07963">
    <property type="entry name" value="N_methyl"/>
    <property type="match status" value="1"/>
</dbReference>
<dbReference type="HOGENOM" id="CLU_091705_3_0_0"/>
<evidence type="ECO:0000256" key="3">
    <source>
        <dbReference type="ARBA" id="ARBA00022692"/>
    </source>
</evidence>
<dbReference type="KEGG" id="emi:Emin_0571"/>
<reference evidence="6 7" key="1">
    <citation type="journal article" date="2009" name="Appl. Environ. Microbiol.">
        <title>Genomic analysis of 'Elusimicrobium minutum,' the first cultivated representative of the phylum 'Elusimicrobia' (formerly termite group 1).</title>
        <authorList>
            <person name="Herlemann D.P.R."/>
            <person name="Geissinger O."/>
            <person name="Ikeda-Ohtsubo W."/>
            <person name="Kunin V."/>
            <person name="Sun H."/>
            <person name="Lapidus A."/>
            <person name="Hugenholtz P."/>
            <person name="Brune A."/>
        </authorList>
    </citation>
    <scope>NUCLEOTIDE SEQUENCE [LARGE SCALE GENOMIC DNA]</scope>
    <source>
        <strain evidence="6 7">Pei191</strain>
    </source>
</reference>
<dbReference type="SUPFAM" id="SSF54523">
    <property type="entry name" value="Pili subunits"/>
    <property type="match status" value="1"/>
</dbReference>
<gene>
    <name evidence="6" type="ordered locus">Emin_0571</name>
</gene>
<dbReference type="PROSITE" id="PS00409">
    <property type="entry name" value="PROKAR_NTER_METHYL"/>
    <property type="match status" value="1"/>
</dbReference>
<proteinExistence type="predicted"/>
<dbReference type="NCBIfam" id="TIGR02532">
    <property type="entry name" value="IV_pilin_GFxxxE"/>
    <property type="match status" value="1"/>
</dbReference>
<sequence length="163" mass="17969">MKKGFTLIELLVVVLIIGILAAIALPQYTNAVEKSRMSEALIVGKNFVDASQRYFLQTGEYPTSFDELDIEVPGGYTINGAWATSNNFTMQLDGKNAIVPAIRIFRLNSAGEKVDYYIWWDMTKNSRTCNIHAGIINTFSDKGKKLCLSAGGKDSGTSGVWNF</sequence>
<evidence type="ECO:0000256" key="4">
    <source>
        <dbReference type="ARBA" id="ARBA00022989"/>
    </source>
</evidence>
<keyword evidence="4" id="KW-1133">Transmembrane helix</keyword>
<keyword evidence="7" id="KW-1185">Reference proteome</keyword>
<comment type="subcellular location">
    <subcellularLocation>
        <location evidence="1">Membrane</location>
        <topology evidence="1">Single-pass membrane protein</topology>
    </subcellularLocation>
</comment>
<evidence type="ECO:0000313" key="6">
    <source>
        <dbReference type="EMBL" id="ACC98126.1"/>
    </source>
</evidence>
<dbReference type="EMBL" id="CP001055">
    <property type="protein sequence ID" value="ACC98126.1"/>
    <property type="molecule type" value="Genomic_DNA"/>
</dbReference>
<dbReference type="PANTHER" id="PTHR30093:SF44">
    <property type="entry name" value="TYPE II SECRETION SYSTEM CORE PROTEIN G"/>
    <property type="match status" value="1"/>
</dbReference>
<dbReference type="RefSeq" id="WP_012414741.1">
    <property type="nucleotide sequence ID" value="NC_010644.1"/>
</dbReference>
<dbReference type="STRING" id="445932.Emin_0571"/>
<dbReference type="AlphaFoldDB" id="B2KBZ9"/>
<name>B2KBZ9_ELUMP</name>
<evidence type="ECO:0000256" key="5">
    <source>
        <dbReference type="ARBA" id="ARBA00023136"/>
    </source>
</evidence>
<keyword evidence="5" id="KW-0472">Membrane</keyword>
<dbReference type="InterPro" id="IPR045584">
    <property type="entry name" value="Pilin-like"/>
</dbReference>
<protein>
    <submittedName>
        <fullName evidence="6">PilE-like protein</fullName>
    </submittedName>
</protein>
<accession>B2KBZ9</accession>
<dbReference type="GO" id="GO:0016020">
    <property type="term" value="C:membrane"/>
    <property type="evidence" value="ECO:0007669"/>
    <property type="project" value="UniProtKB-SubCell"/>
</dbReference>
<dbReference type="Proteomes" id="UP000001029">
    <property type="component" value="Chromosome"/>
</dbReference>
<dbReference type="InterPro" id="IPR012902">
    <property type="entry name" value="N_methyl_site"/>
</dbReference>
<evidence type="ECO:0000256" key="2">
    <source>
        <dbReference type="ARBA" id="ARBA00022481"/>
    </source>
</evidence>
<organism evidence="6 7">
    <name type="scientific">Elusimicrobium minutum (strain Pei191)</name>
    <dbReference type="NCBI Taxonomy" id="445932"/>
    <lineage>
        <taxon>Bacteria</taxon>
        <taxon>Pseudomonadati</taxon>
        <taxon>Elusimicrobiota</taxon>
        <taxon>Elusimicrobia</taxon>
        <taxon>Elusimicrobiales</taxon>
        <taxon>Elusimicrobiaceae</taxon>
        <taxon>Elusimicrobium</taxon>
    </lineage>
</organism>
<evidence type="ECO:0000256" key="1">
    <source>
        <dbReference type="ARBA" id="ARBA00004167"/>
    </source>
</evidence>
<keyword evidence="3" id="KW-0812">Transmembrane</keyword>
<keyword evidence="2" id="KW-0488">Methylation</keyword>
<dbReference type="PANTHER" id="PTHR30093">
    <property type="entry name" value="GENERAL SECRETION PATHWAY PROTEIN G"/>
    <property type="match status" value="1"/>
</dbReference>